<feature type="compositionally biased region" description="Polar residues" evidence="1">
    <location>
        <begin position="247"/>
        <end position="257"/>
    </location>
</feature>
<keyword evidence="4" id="KW-1185">Reference proteome</keyword>
<dbReference type="AlphaFoldDB" id="A0AAV0VX13"/>
<feature type="region of interest" description="Disordered" evidence="1">
    <location>
        <begin position="161"/>
        <end position="186"/>
    </location>
</feature>
<reference evidence="3 4" key="1">
    <citation type="submission" date="2023-01" db="EMBL/GenBank/DDBJ databases">
        <authorList>
            <person name="Whitehead M."/>
        </authorList>
    </citation>
    <scope>NUCLEOTIDE SEQUENCE [LARGE SCALE GENOMIC DNA]</scope>
</reference>
<comment type="caution">
    <text evidence="3">The sequence shown here is derived from an EMBL/GenBank/DDBJ whole genome shotgun (WGS) entry which is preliminary data.</text>
</comment>
<dbReference type="Proteomes" id="UP001160148">
    <property type="component" value="Unassembled WGS sequence"/>
</dbReference>
<feature type="transmembrane region" description="Helical" evidence="2">
    <location>
        <begin position="198"/>
        <end position="217"/>
    </location>
</feature>
<name>A0AAV0VX13_9HEMI</name>
<accession>A0AAV0VX13</accession>
<dbReference type="EMBL" id="CARXXK010000001">
    <property type="protein sequence ID" value="CAI6348704.1"/>
    <property type="molecule type" value="Genomic_DNA"/>
</dbReference>
<keyword evidence="2" id="KW-1133">Transmembrane helix</keyword>
<feature type="compositionally biased region" description="Basic and acidic residues" evidence="1">
    <location>
        <begin position="284"/>
        <end position="296"/>
    </location>
</feature>
<keyword evidence="2" id="KW-0472">Membrane</keyword>
<feature type="compositionally biased region" description="Basic and acidic residues" evidence="1">
    <location>
        <begin position="92"/>
        <end position="107"/>
    </location>
</feature>
<evidence type="ECO:0000313" key="4">
    <source>
        <dbReference type="Proteomes" id="UP001160148"/>
    </source>
</evidence>
<evidence type="ECO:0000256" key="2">
    <source>
        <dbReference type="SAM" id="Phobius"/>
    </source>
</evidence>
<proteinExistence type="predicted"/>
<feature type="region of interest" description="Disordered" evidence="1">
    <location>
        <begin position="227"/>
        <end position="305"/>
    </location>
</feature>
<gene>
    <name evidence="3" type="ORF">MEUPH1_LOCUS5356</name>
</gene>
<organism evidence="3 4">
    <name type="scientific">Macrosiphum euphorbiae</name>
    <name type="common">potato aphid</name>
    <dbReference type="NCBI Taxonomy" id="13131"/>
    <lineage>
        <taxon>Eukaryota</taxon>
        <taxon>Metazoa</taxon>
        <taxon>Ecdysozoa</taxon>
        <taxon>Arthropoda</taxon>
        <taxon>Hexapoda</taxon>
        <taxon>Insecta</taxon>
        <taxon>Pterygota</taxon>
        <taxon>Neoptera</taxon>
        <taxon>Paraneoptera</taxon>
        <taxon>Hemiptera</taxon>
        <taxon>Sternorrhyncha</taxon>
        <taxon>Aphidomorpha</taxon>
        <taxon>Aphidoidea</taxon>
        <taxon>Aphididae</taxon>
        <taxon>Macrosiphini</taxon>
        <taxon>Macrosiphum</taxon>
    </lineage>
</organism>
<evidence type="ECO:0000256" key="1">
    <source>
        <dbReference type="SAM" id="MobiDB-lite"/>
    </source>
</evidence>
<keyword evidence="2" id="KW-0812">Transmembrane</keyword>
<evidence type="ECO:0000313" key="3">
    <source>
        <dbReference type="EMBL" id="CAI6348704.1"/>
    </source>
</evidence>
<protein>
    <submittedName>
        <fullName evidence="3">Uncharacterized protein</fullName>
    </submittedName>
</protein>
<feature type="region of interest" description="Disordered" evidence="1">
    <location>
        <begin position="85"/>
        <end position="138"/>
    </location>
</feature>
<sequence>MYLLTCHRKTEVLCDDAAVTRLCRCTQNLKSQKRTDSVNRTRSVDQGEGDNNIIIFNDTARNASRGRYGTPKIFLEITAGRWKQSRRRRVRRSEDSGTKRSNEEHVVSRVWQTGGKRMRGGRRGWRDRENSKAATTRTDKKTICKYTTAVTGRLVDAARTDTRTNGRPRPWRRVYTQTDTTDGPAAGVRTRLTDTLRAFFVAAAAVAVPVAAAAVVAHGKWPPVSTPIDCAAQHPPPPPPSLLSPRQWRQQPQPTSLTDDDDGLRRKTYLAAHWPEASPSTTPSERRLRLPGDSHHGLRTLHTAS</sequence>
<feature type="compositionally biased region" description="Basic and acidic residues" evidence="1">
    <location>
        <begin position="124"/>
        <end position="138"/>
    </location>
</feature>